<accession>A0A9Q1MKV0</accession>
<evidence type="ECO:0000256" key="1">
    <source>
        <dbReference type="SAM" id="MobiDB-lite"/>
    </source>
</evidence>
<dbReference type="Proteomes" id="UP001152561">
    <property type="component" value="Unassembled WGS sequence"/>
</dbReference>
<feature type="compositionally biased region" description="Polar residues" evidence="1">
    <location>
        <begin position="89"/>
        <end position="100"/>
    </location>
</feature>
<name>A0A9Q1MKV0_9SOLA</name>
<dbReference type="EMBL" id="JAJAGQ010000005">
    <property type="protein sequence ID" value="KAJ8562825.1"/>
    <property type="molecule type" value="Genomic_DNA"/>
</dbReference>
<evidence type="ECO:0000313" key="2">
    <source>
        <dbReference type="EMBL" id="KAJ8562825.1"/>
    </source>
</evidence>
<gene>
    <name evidence="2" type="ORF">K7X08_031277</name>
</gene>
<protein>
    <submittedName>
        <fullName evidence="2">Uncharacterized protein</fullName>
    </submittedName>
</protein>
<comment type="caution">
    <text evidence="2">The sequence shown here is derived from an EMBL/GenBank/DDBJ whole genome shotgun (WGS) entry which is preliminary data.</text>
</comment>
<dbReference type="AlphaFoldDB" id="A0A9Q1MKV0"/>
<keyword evidence="3" id="KW-1185">Reference proteome</keyword>
<proteinExistence type="predicted"/>
<dbReference type="OrthoDB" id="780830at2759"/>
<organism evidence="2 3">
    <name type="scientific">Anisodus acutangulus</name>
    <dbReference type="NCBI Taxonomy" id="402998"/>
    <lineage>
        <taxon>Eukaryota</taxon>
        <taxon>Viridiplantae</taxon>
        <taxon>Streptophyta</taxon>
        <taxon>Embryophyta</taxon>
        <taxon>Tracheophyta</taxon>
        <taxon>Spermatophyta</taxon>
        <taxon>Magnoliopsida</taxon>
        <taxon>eudicotyledons</taxon>
        <taxon>Gunneridae</taxon>
        <taxon>Pentapetalae</taxon>
        <taxon>asterids</taxon>
        <taxon>lamiids</taxon>
        <taxon>Solanales</taxon>
        <taxon>Solanaceae</taxon>
        <taxon>Solanoideae</taxon>
        <taxon>Hyoscyameae</taxon>
        <taxon>Anisodus</taxon>
    </lineage>
</organism>
<feature type="region of interest" description="Disordered" evidence="1">
    <location>
        <begin position="81"/>
        <end position="105"/>
    </location>
</feature>
<evidence type="ECO:0000313" key="3">
    <source>
        <dbReference type="Proteomes" id="UP001152561"/>
    </source>
</evidence>
<reference evidence="3" key="1">
    <citation type="journal article" date="2023" name="Proc. Natl. Acad. Sci. U.S.A.">
        <title>Genomic and structural basis for evolution of tropane alkaloid biosynthesis.</title>
        <authorList>
            <person name="Wanga Y.-J."/>
            <person name="Taina T."/>
            <person name="Yua J.-Y."/>
            <person name="Lia J."/>
            <person name="Xua B."/>
            <person name="Chenc J."/>
            <person name="D'Auriad J.C."/>
            <person name="Huanga J.-P."/>
            <person name="Huanga S.-X."/>
        </authorList>
    </citation>
    <scope>NUCLEOTIDE SEQUENCE [LARGE SCALE GENOMIC DNA]</scope>
    <source>
        <strain evidence="3">cv. KIB-2019</strain>
    </source>
</reference>
<sequence length="224" mass="24795">MPHDSSVTCIVSPDEEYQHQLQQHHHQQHHKQQLLVFGQADNAPAPTVSYADHFSISSVNNGGGSSGGEFALQQYYNPNYDVHMEDSNSRYNSSDTTSTELPPLPEDITSSGNCYYFTEQSTQFPTTTFSDQMDYSSSNSLLNEMIMPLGTFGTNNDQEAAAAYEYGELLGGSTITTTSGTTPGSYNYFGFDELLQPQQPQQYCSSNMQDDSNNTTLGYWFSGN</sequence>